<dbReference type="Pfam" id="PF17197">
    <property type="entry name" value="DUF5134"/>
    <property type="match status" value="1"/>
</dbReference>
<keyword evidence="1" id="KW-0472">Membrane</keyword>
<dbReference type="AlphaFoldDB" id="A0A344U2Y0"/>
<evidence type="ECO:0000313" key="3">
    <source>
        <dbReference type="Proteomes" id="UP000252004"/>
    </source>
</evidence>
<reference evidence="2 3" key="1">
    <citation type="submission" date="2018-01" db="EMBL/GenBank/DDBJ databases">
        <title>Draft genome Sequence of streptomyces globosus LZH-48.</title>
        <authorList>
            <person name="Ran K."/>
            <person name="Li Z."/>
            <person name="Wei S."/>
            <person name="Dong R."/>
        </authorList>
    </citation>
    <scope>NUCLEOTIDE SEQUENCE [LARGE SCALE GENOMIC DNA]</scope>
    <source>
        <strain evidence="2 3">LZH-48</strain>
    </source>
</reference>
<protein>
    <submittedName>
        <fullName evidence="2">DUF5134 domain-containing protein</fullName>
    </submittedName>
</protein>
<evidence type="ECO:0000256" key="1">
    <source>
        <dbReference type="SAM" id="Phobius"/>
    </source>
</evidence>
<keyword evidence="1" id="KW-0812">Transmembrane</keyword>
<proteinExistence type="predicted"/>
<keyword evidence="1" id="KW-1133">Transmembrane helix</keyword>
<dbReference type="EMBL" id="CP030862">
    <property type="protein sequence ID" value="AXE25251.1"/>
    <property type="molecule type" value="Genomic_DNA"/>
</dbReference>
<feature type="transmembrane region" description="Helical" evidence="1">
    <location>
        <begin position="131"/>
        <end position="159"/>
    </location>
</feature>
<feature type="transmembrane region" description="Helical" evidence="1">
    <location>
        <begin position="6"/>
        <end position="28"/>
    </location>
</feature>
<dbReference type="Proteomes" id="UP000252004">
    <property type="component" value="Chromosome"/>
</dbReference>
<gene>
    <name evidence="2" type="ORF">C0216_18985</name>
</gene>
<keyword evidence="3" id="KW-1185">Reference proteome</keyword>
<evidence type="ECO:0000313" key="2">
    <source>
        <dbReference type="EMBL" id="AXE25251.1"/>
    </source>
</evidence>
<organism evidence="2 3">
    <name type="scientific">Streptomyces globosus</name>
    <dbReference type="NCBI Taxonomy" id="68209"/>
    <lineage>
        <taxon>Bacteria</taxon>
        <taxon>Bacillati</taxon>
        <taxon>Actinomycetota</taxon>
        <taxon>Actinomycetes</taxon>
        <taxon>Kitasatosporales</taxon>
        <taxon>Streptomycetaceae</taxon>
        <taxon>Streptomyces</taxon>
    </lineage>
</organism>
<sequence>MSSWSSFAAALPAWLTVLVCAVSGGCCLHRACTAGRPERGPAAGEAVMAVGMAVMALPPGTAPWGARILPVLCCGAALHAVWLLRRGLHHTHHLVGSLAMAYMALAVYAGGGHGGHGGGGSAGPPLVTGALLLYYAAYVLLGGARLVAAGPAVSAAAAGPGAGRGREAGEVARACRLAMGTGMLAMLLLM</sequence>
<dbReference type="RefSeq" id="WP_114056437.1">
    <property type="nucleotide sequence ID" value="NZ_CP030862.1"/>
</dbReference>
<dbReference type="KEGG" id="sgz:C0216_18985"/>
<dbReference type="InterPro" id="IPR033458">
    <property type="entry name" value="DUF5134"/>
</dbReference>
<name>A0A344U2Y0_9ACTN</name>
<accession>A0A344U2Y0</accession>
<feature type="transmembrane region" description="Helical" evidence="1">
    <location>
        <begin position="91"/>
        <end position="111"/>
    </location>
</feature>